<keyword evidence="1" id="KW-0472">Membrane</keyword>
<dbReference type="AlphaFoldDB" id="A0A3M7R273"/>
<dbReference type="Proteomes" id="UP000276133">
    <property type="component" value="Unassembled WGS sequence"/>
</dbReference>
<accession>A0A3M7R273</accession>
<evidence type="ECO:0000256" key="1">
    <source>
        <dbReference type="SAM" id="Phobius"/>
    </source>
</evidence>
<evidence type="ECO:0000313" key="2">
    <source>
        <dbReference type="EMBL" id="RNA17683.1"/>
    </source>
</evidence>
<feature type="transmembrane region" description="Helical" evidence="1">
    <location>
        <begin position="6"/>
        <end position="29"/>
    </location>
</feature>
<sequence length="206" mass="24171">METTWTDYYIVFIATLFSTIVMSSCTIVTRRRKNTLNDKFHKIDERLDLLININNKPQDFICSIVNSSNDNKMSFDDIIVWGRSRGHVAGQKKKLGRPWPAKPRPTDGPTVKWPAKFKKTVSLYLVWKGPYIVIKNINNINYVIKPLYKKKKRPIIVNRVRLKKHFGSHVHPINEENEESIDIRERRIGTWQSKRAKQIVERAKKA</sequence>
<comment type="caution">
    <text evidence="2">The sequence shown here is derived from an EMBL/GenBank/DDBJ whole genome shotgun (WGS) entry which is preliminary data.</text>
</comment>
<evidence type="ECO:0000313" key="3">
    <source>
        <dbReference type="Proteomes" id="UP000276133"/>
    </source>
</evidence>
<dbReference type="EMBL" id="REGN01004401">
    <property type="protein sequence ID" value="RNA17683.1"/>
    <property type="molecule type" value="Genomic_DNA"/>
</dbReference>
<gene>
    <name evidence="2" type="ORF">BpHYR1_028018</name>
</gene>
<name>A0A3M7R273_BRAPC</name>
<keyword evidence="1" id="KW-0812">Transmembrane</keyword>
<reference evidence="2 3" key="1">
    <citation type="journal article" date="2018" name="Sci. Rep.">
        <title>Genomic signatures of local adaptation to the degree of environmental predictability in rotifers.</title>
        <authorList>
            <person name="Franch-Gras L."/>
            <person name="Hahn C."/>
            <person name="Garcia-Roger E.M."/>
            <person name="Carmona M.J."/>
            <person name="Serra M."/>
            <person name="Gomez A."/>
        </authorList>
    </citation>
    <scope>NUCLEOTIDE SEQUENCE [LARGE SCALE GENOMIC DNA]</scope>
    <source>
        <strain evidence="2">HYR1</strain>
    </source>
</reference>
<organism evidence="2 3">
    <name type="scientific">Brachionus plicatilis</name>
    <name type="common">Marine rotifer</name>
    <name type="synonym">Brachionus muelleri</name>
    <dbReference type="NCBI Taxonomy" id="10195"/>
    <lineage>
        <taxon>Eukaryota</taxon>
        <taxon>Metazoa</taxon>
        <taxon>Spiralia</taxon>
        <taxon>Gnathifera</taxon>
        <taxon>Rotifera</taxon>
        <taxon>Eurotatoria</taxon>
        <taxon>Monogononta</taxon>
        <taxon>Pseudotrocha</taxon>
        <taxon>Ploima</taxon>
        <taxon>Brachionidae</taxon>
        <taxon>Brachionus</taxon>
    </lineage>
</organism>
<keyword evidence="1" id="KW-1133">Transmembrane helix</keyword>
<keyword evidence="3" id="KW-1185">Reference proteome</keyword>
<protein>
    <submittedName>
        <fullName evidence="2">Uncharacterized protein</fullName>
    </submittedName>
</protein>
<proteinExistence type="predicted"/>